<evidence type="ECO:0000256" key="1">
    <source>
        <dbReference type="SAM" id="Phobius"/>
    </source>
</evidence>
<evidence type="ECO:0000313" key="2">
    <source>
        <dbReference type="EMBL" id="TGY40595.1"/>
    </source>
</evidence>
<proteinExistence type="predicted"/>
<keyword evidence="1" id="KW-0472">Membrane</keyword>
<comment type="caution">
    <text evidence="2">The sequence shown here is derived from an EMBL/GenBank/DDBJ whole genome shotgun (WGS) entry which is preliminary data.</text>
</comment>
<organism evidence="2 3">
    <name type="scientific">Clostridium sartagoforme</name>
    <dbReference type="NCBI Taxonomy" id="84031"/>
    <lineage>
        <taxon>Bacteria</taxon>
        <taxon>Bacillati</taxon>
        <taxon>Bacillota</taxon>
        <taxon>Clostridia</taxon>
        <taxon>Eubacteriales</taxon>
        <taxon>Clostridiaceae</taxon>
        <taxon>Clostridium</taxon>
    </lineage>
</organism>
<protein>
    <submittedName>
        <fullName evidence="2">Uncharacterized protein</fullName>
    </submittedName>
</protein>
<feature type="transmembrane region" description="Helical" evidence="1">
    <location>
        <begin position="16"/>
        <end position="34"/>
    </location>
</feature>
<sequence length="195" mass="23005">MKILKALKKESRRIKQFYALMISLFILLPLIAFLAQIDSIFLWGYLGLLEVLIILACINKLNYHRLKFECSNNKLKFKSGLFFRESVIICDKVMVVHTDKEKEDMDIILIATMKFRNKYLKPINKSFLRRYPEAAEEYIKVKKINPEENYYFQVIRRGALKKYTLLNTIFSNCVKASYTSSAIENIKIAREQIEL</sequence>
<dbReference type="OrthoDB" id="1937989at2"/>
<dbReference type="Proteomes" id="UP000306888">
    <property type="component" value="Unassembled WGS sequence"/>
</dbReference>
<dbReference type="AlphaFoldDB" id="A0A4S2DFV1"/>
<gene>
    <name evidence="2" type="ORF">E5347_14725</name>
</gene>
<accession>A0A4S2DFV1</accession>
<reference evidence="2 3" key="1">
    <citation type="submission" date="2019-04" db="EMBL/GenBank/DDBJ databases">
        <title>Microbes associate with the intestines of laboratory mice.</title>
        <authorList>
            <person name="Navarre W."/>
            <person name="Wong E."/>
            <person name="Huang K."/>
            <person name="Tropini C."/>
            <person name="Ng K."/>
            <person name="Yu B."/>
        </authorList>
    </citation>
    <scope>NUCLEOTIDE SEQUENCE [LARGE SCALE GENOMIC DNA]</scope>
    <source>
        <strain evidence="2 3">NM50_B9-20</strain>
    </source>
</reference>
<dbReference type="EMBL" id="SRYR01000012">
    <property type="protein sequence ID" value="TGY40595.1"/>
    <property type="molecule type" value="Genomic_DNA"/>
</dbReference>
<keyword evidence="3" id="KW-1185">Reference proteome</keyword>
<feature type="transmembrane region" description="Helical" evidence="1">
    <location>
        <begin position="40"/>
        <end position="58"/>
    </location>
</feature>
<evidence type="ECO:0000313" key="3">
    <source>
        <dbReference type="Proteomes" id="UP000306888"/>
    </source>
</evidence>
<keyword evidence="1" id="KW-0812">Transmembrane</keyword>
<dbReference type="RefSeq" id="WP_136007989.1">
    <property type="nucleotide sequence ID" value="NZ_SRYR01000012.1"/>
</dbReference>
<name>A0A4S2DFV1_9CLOT</name>
<keyword evidence="1" id="KW-1133">Transmembrane helix</keyword>